<evidence type="ECO:0000313" key="8">
    <source>
        <dbReference type="EMBL" id="SUA17554.1"/>
    </source>
</evidence>
<keyword evidence="9" id="KW-1185">Reference proteome</keyword>
<dbReference type="Pfam" id="PF00710">
    <property type="entry name" value="Asparaginase"/>
    <property type="match status" value="1"/>
</dbReference>
<evidence type="ECO:0000313" key="9">
    <source>
        <dbReference type="Proteomes" id="UP000254193"/>
    </source>
</evidence>
<name>A0A378VL98_NEILA</name>
<dbReference type="InterPro" id="IPR036152">
    <property type="entry name" value="Asp/glu_Ase-like_sf"/>
</dbReference>
<dbReference type="EMBL" id="UGRO01000002">
    <property type="protein sequence ID" value="SUA17554.1"/>
    <property type="molecule type" value="Genomic_DNA"/>
</dbReference>
<dbReference type="Gene3D" id="3.40.50.40">
    <property type="match status" value="1"/>
</dbReference>
<dbReference type="CDD" id="cd08963">
    <property type="entry name" value="L-asparaginase_I"/>
    <property type="match status" value="1"/>
</dbReference>
<evidence type="ECO:0000256" key="3">
    <source>
        <dbReference type="PIRSR" id="PIRSR001220-2"/>
    </source>
</evidence>
<dbReference type="Gene3D" id="3.40.50.1170">
    <property type="entry name" value="L-asparaginase, N-terminal domain"/>
    <property type="match status" value="1"/>
</dbReference>
<feature type="active site" evidence="5">
    <location>
        <position position="93"/>
    </location>
</feature>
<dbReference type="EC" id="3.5.1.1" evidence="8"/>
<dbReference type="InterPro" id="IPR027473">
    <property type="entry name" value="L-asparaginase_C"/>
</dbReference>
<dbReference type="InterPro" id="IPR006034">
    <property type="entry name" value="Asparaginase/glutaminase-like"/>
</dbReference>
<dbReference type="Proteomes" id="UP000254193">
    <property type="component" value="Unassembled WGS sequence"/>
</dbReference>
<dbReference type="PANTHER" id="PTHR11707">
    <property type="entry name" value="L-ASPARAGINASE"/>
    <property type="match status" value="1"/>
</dbReference>
<keyword evidence="8" id="KW-0378">Hydrolase</keyword>
<dbReference type="PANTHER" id="PTHR11707:SF28">
    <property type="entry name" value="60 KDA LYSOPHOSPHOLIPASE"/>
    <property type="match status" value="1"/>
</dbReference>
<dbReference type="PRINTS" id="PR00139">
    <property type="entry name" value="ASNGLNASE"/>
</dbReference>
<dbReference type="InterPro" id="IPR040919">
    <property type="entry name" value="Asparaginase_C"/>
</dbReference>
<evidence type="ECO:0000256" key="4">
    <source>
        <dbReference type="PROSITE-ProRule" id="PRU10099"/>
    </source>
</evidence>
<reference evidence="8 9" key="1">
    <citation type="submission" date="2018-06" db="EMBL/GenBank/DDBJ databases">
        <authorList>
            <consortium name="Pathogen Informatics"/>
            <person name="Doyle S."/>
        </authorList>
    </citation>
    <scope>NUCLEOTIDE SEQUENCE [LARGE SCALE GENOMIC DNA]</scope>
    <source>
        <strain evidence="8 9">NCTC10616</strain>
    </source>
</reference>
<dbReference type="InterPro" id="IPR027474">
    <property type="entry name" value="L-asparaginase_N"/>
</dbReference>
<evidence type="ECO:0000256" key="5">
    <source>
        <dbReference type="PROSITE-ProRule" id="PRU10100"/>
    </source>
</evidence>
<dbReference type="AlphaFoldDB" id="A0A378VL98"/>
<feature type="active site" evidence="4">
    <location>
        <position position="21"/>
    </location>
</feature>
<feature type="binding site" evidence="3">
    <location>
        <begin position="93"/>
        <end position="94"/>
    </location>
    <ligand>
        <name>substrate</name>
    </ligand>
</feature>
<dbReference type="SFLD" id="SFLDS00057">
    <property type="entry name" value="Glutaminase/Asparaginase"/>
    <property type="match status" value="1"/>
</dbReference>
<dbReference type="PROSITE" id="PS00144">
    <property type="entry name" value="ASN_GLN_ASE_1"/>
    <property type="match status" value="1"/>
</dbReference>
<gene>
    <name evidence="8" type="primary">ansA</name>
    <name evidence="8" type="ORF">NCTC10616_01235</name>
</gene>
<dbReference type="SUPFAM" id="SSF53774">
    <property type="entry name" value="Glutaminase/Asparaginase"/>
    <property type="match status" value="1"/>
</dbReference>
<dbReference type="GO" id="GO:0006520">
    <property type="term" value="P:amino acid metabolic process"/>
    <property type="evidence" value="ECO:0007669"/>
    <property type="project" value="InterPro"/>
</dbReference>
<dbReference type="SMART" id="SM00870">
    <property type="entry name" value="Asparaginase"/>
    <property type="match status" value="1"/>
</dbReference>
<dbReference type="PIRSF" id="PIRSF500176">
    <property type="entry name" value="L_ASNase"/>
    <property type="match status" value="1"/>
</dbReference>
<dbReference type="Pfam" id="PF17763">
    <property type="entry name" value="Asparaginase_C"/>
    <property type="match status" value="1"/>
</dbReference>
<dbReference type="InterPro" id="IPR027475">
    <property type="entry name" value="Asparaginase/glutaminase_AS2"/>
</dbReference>
<proteinExistence type="inferred from homology"/>
<comment type="similarity">
    <text evidence="1">Belongs to the asparaginase 1 family.</text>
</comment>
<dbReference type="GO" id="GO:0004067">
    <property type="term" value="F:asparaginase activity"/>
    <property type="evidence" value="ECO:0007669"/>
    <property type="project" value="UniProtKB-UniRule"/>
</dbReference>
<dbReference type="PROSITE" id="PS00917">
    <property type="entry name" value="ASN_GLN_ASE_2"/>
    <property type="match status" value="1"/>
</dbReference>
<dbReference type="PROSITE" id="PS51732">
    <property type="entry name" value="ASN_GLN_ASE_3"/>
    <property type="match status" value="1"/>
</dbReference>
<protein>
    <submittedName>
        <fullName evidence="8">L-asparaginase</fullName>
        <ecNumber evidence="8">3.5.1.1</ecNumber>
    </submittedName>
</protein>
<feature type="domain" description="L-asparaginase N-terminal" evidence="6">
    <location>
        <begin position="12"/>
        <end position="187"/>
    </location>
</feature>
<feature type="binding site" evidence="3">
    <location>
        <position position="62"/>
    </location>
    <ligand>
        <name>substrate</name>
    </ligand>
</feature>
<dbReference type="InterPro" id="IPR041725">
    <property type="entry name" value="L-asparaginase_I"/>
</dbReference>
<accession>A0A378VL98</accession>
<feature type="domain" description="Asparaginase/glutaminase C-terminal" evidence="7">
    <location>
        <begin position="218"/>
        <end position="330"/>
    </location>
</feature>
<feature type="active site" description="O-isoaspartyl threonine intermediate" evidence="2">
    <location>
        <position position="21"/>
    </location>
</feature>
<dbReference type="InterPro" id="IPR037152">
    <property type="entry name" value="L-asparaginase_N_sf"/>
</dbReference>
<dbReference type="PIRSF" id="PIRSF001220">
    <property type="entry name" value="L-ASNase_gatD"/>
    <property type="match status" value="1"/>
</dbReference>
<evidence type="ECO:0000256" key="2">
    <source>
        <dbReference type="PIRSR" id="PIRSR001220-1"/>
    </source>
</evidence>
<dbReference type="InterPro" id="IPR020827">
    <property type="entry name" value="Asparaginase/glutaminase_AS1"/>
</dbReference>
<evidence type="ECO:0000259" key="7">
    <source>
        <dbReference type="Pfam" id="PF17763"/>
    </source>
</evidence>
<evidence type="ECO:0000256" key="1">
    <source>
        <dbReference type="ARBA" id="ARBA00010518"/>
    </source>
</evidence>
<evidence type="ECO:0000259" key="6">
    <source>
        <dbReference type="Pfam" id="PF00710"/>
    </source>
</evidence>
<sequence length="338" mass="36595">MFRRYDNAMKQKIFVLYTGGTIGMTQSSEGLRPDTALVSQALSPFSDGLDFEWHVCNPLIDSSSVTLQHWCDWLNIIAAKLSSCDGILVLHGTDTLAYTANLFALALQGLDKPIVLTGSQWPYAAENSDAPRNLSTAVAAFSLKLKQTVIAFDGKLYPAVGSSKVSTETAAGFDNPHFGALAEWDETRGWHNLRIPNQDAADVSDGLKIRYPDPQTKIAVRTLIPGFAVQELADGLGQLSAHALILQSYGHGNTPADEGFIRAVRDFARQGKLLLNISQVRQGKTAAVYAQGNAFRNSGIINGGKCNLETATALMTLAVSQGWGKEEVEKELARLQLL</sequence>
<organism evidence="8 9">
    <name type="scientific">Neisseria lactamica</name>
    <dbReference type="NCBI Taxonomy" id="486"/>
    <lineage>
        <taxon>Bacteria</taxon>
        <taxon>Pseudomonadati</taxon>
        <taxon>Pseudomonadota</taxon>
        <taxon>Betaproteobacteria</taxon>
        <taxon>Neisseriales</taxon>
        <taxon>Neisseriaceae</taxon>
        <taxon>Neisseria</taxon>
    </lineage>
</organism>